<dbReference type="InterPro" id="IPR041409">
    <property type="entry name" value="RE_AspBHI_N"/>
</dbReference>
<dbReference type="InterPro" id="IPR007560">
    <property type="entry name" value="Restrct_endonuc_IV_Mrr"/>
</dbReference>
<dbReference type="AlphaFoldDB" id="A0A5C6TSY3"/>
<feature type="domain" description="Restriction endonuclease AspBHI N-terminal" evidence="2">
    <location>
        <begin position="28"/>
        <end position="210"/>
    </location>
</feature>
<keyword evidence="4" id="KW-1185">Reference proteome</keyword>
<gene>
    <name evidence="3" type="ORF">FRZ32_07215</name>
</gene>
<keyword evidence="3" id="KW-0255">Endonuclease</keyword>
<dbReference type="Gene3D" id="3.40.1350.10">
    <property type="match status" value="1"/>
</dbReference>
<feature type="domain" description="Restriction endonuclease type IV Mrr" evidence="1">
    <location>
        <begin position="250"/>
        <end position="368"/>
    </location>
</feature>
<dbReference type="GO" id="GO:0004519">
    <property type="term" value="F:endonuclease activity"/>
    <property type="evidence" value="ECO:0007669"/>
    <property type="project" value="UniProtKB-KW"/>
</dbReference>
<organism evidence="3 4">
    <name type="scientific">Allosphingosinicella ginsenosidimutans</name>
    <dbReference type="NCBI Taxonomy" id="1176539"/>
    <lineage>
        <taxon>Bacteria</taxon>
        <taxon>Pseudomonadati</taxon>
        <taxon>Pseudomonadota</taxon>
        <taxon>Alphaproteobacteria</taxon>
        <taxon>Sphingomonadales</taxon>
        <taxon>Sphingomonadaceae</taxon>
        <taxon>Allosphingosinicella</taxon>
    </lineage>
</organism>
<evidence type="ECO:0000259" key="2">
    <source>
        <dbReference type="Pfam" id="PF18062"/>
    </source>
</evidence>
<dbReference type="OrthoDB" id="3010308at2"/>
<keyword evidence="3" id="KW-0540">Nuclease</keyword>
<dbReference type="GO" id="GO:0009307">
    <property type="term" value="P:DNA restriction-modification system"/>
    <property type="evidence" value="ECO:0007669"/>
    <property type="project" value="InterPro"/>
</dbReference>
<dbReference type="Gene3D" id="2.30.280.20">
    <property type="match status" value="1"/>
</dbReference>
<evidence type="ECO:0000313" key="4">
    <source>
        <dbReference type="Proteomes" id="UP000321249"/>
    </source>
</evidence>
<dbReference type="Pfam" id="PF18062">
    <property type="entry name" value="RE_AspBHI_N"/>
    <property type="match status" value="1"/>
</dbReference>
<evidence type="ECO:0000313" key="3">
    <source>
        <dbReference type="EMBL" id="TXC63467.1"/>
    </source>
</evidence>
<dbReference type="Pfam" id="PF04471">
    <property type="entry name" value="Mrr_cat"/>
    <property type="match status" value="1"/>
</dbReference>
<accession>A0A5C6TSY3</accession>
<protein>
    <submittedName>
        <fullName evidence="3">Restriction endonuclease</fullName>
    </submittedName>
</protein>
<dbReference type="Proteomes" id="UP000321249">
    <property type="component" value="Unassembled WGS sequence"/>
</dbReference>
<reference evidence="3 4" key="1">
    <citation type="journal article" date="2015" name="J. Microbiol.">
        <title>Sphingosinicella ginsenosidimutans sp. nov., with ginsenoside converting activity.</title>
        <authorList>
            <person name="Kim J.K."/>
            <person name="Kang M.S."/>
            <person name="Park S.C."/>
            <person name="Kim K.M."/>
            <person name="Choi K."/>
            <person name="Yoon M.H."/>
            <person name="Im W.T."/>
        </authorList>
    </citation>
    <scope>NUCLEOTIDE SEQUENCE [LARGE SCALE GENOMIC DNA]</scope>
    <source>
        <strain evidence="3 4">BS-11</strain>
    </source>
</reference>
<dbReference type="GO" id="GO:0003677">
    <property type="term" value="F:DNA binding"/>
    <property type="evidence" value="ECO:0007669"/>
    <property type="project" value="InterPro"/>
</dbReference>
<keyword evidence="3" id="KW-0378">Hydrolase</keyword>
<sequence>MRVFGPDEAAAADLLVDAIYQGGRRGGAGDDPLPRLVGVSTGGGFRYRGRIDRLELVVLTSNKRDPDWPDALDRETGVYTYYGDNKVPGRALHATPRFGNALLQRIFEDANAGEEGRQKVPPVLVFTSAGEWRDVIFLGLAVPGVAGQRPAEDLVAVWRTRDESRFQNYRARFTILRTESVARSWIQSIIAGQSDASLAPPVWTTWVETGRVIPLLAPRTIQHRRRAEQLPSDPVGKEVIAVIHAFFAEDPHGFEQCAAELARMMLPDIASLDLTRRSRDGGRDGIGQMRIGTGASAILVDFALEAKCYATSHAVGVREMSRLISRLRHRQFGILVTTSCVDEQAYKEIKEDEHPILVIAAGDIVRLLKDTGYGTPTAVRSWLERSFPSSL</sequence>
<proteinExistence type="predicted"/>
<dbReference type="RefSeq" id="WP_147042877.1">
    <property type="nucleotide sequence ID" value="NZ_BAABIR010000003.1"/>
</dbReference>
<dbReference type="InterPro" id="IPR011856">
    <property type="entry name" value="tRNA_endonuc-like_dom_sf"/>
</dbReference>
<comment type="caution">
    <text evidence="3">The sequence shown here is derived from an EMBL/GenBank/DDBJ whole genome shotgun (WGS) entry which is preliminary data.</text>
</comment>
<name>A0A5C6TSY3_9SPHN</name>
<dbReference type="EMBL" id="VOQQ01000001">
    <property type="protein sequence ID" value="TXC63467.1"/>
    <property type="molecule type" value="Genomic_DNA"/>
</dbReference>
<evidence type="ECO:0000259" key="1">
    <source>
        <dbReference type="Pfam" id="PF04471"/>
    </source>
</evidence>